<sequence>MSLQGKNVIITGGHLGSVTAELLAKEGATIALIYHSNADQASKLLSSLPGKGHAKYQADMRTEAAIKSAFDAAKKELGKIDIAINNVGKVLKKPIVDFSEAEFDEMFALNSKAAFFFIKQAALHIEDGGKIVTTVTSLLAAFTAFYSVYAGSKAPVEHYTRAAAKELQPRRISVNAIAPGPMDTPFFYPQEEDASVAFHKSQALDGRLTDVRDIAPIIKCLVSDGAWITGQTIFANGGYTTR</sequence>
<evidence type="ECO:0000256" key="2">
    <source>
        <dbReference type="ARBA" id="ARBA00023002"/>
    </source>
</evidence>
<dbReference type="Proteomes" id="UP000245768">
    <property type="component" value="Unassembled WGS sequence"/>
</dbReference>
<accession>A0A316YK14</accession>
<dbReference type="Pfam" id="PF13561">
    <property type="entry name" value="adh_short_C2"/>
    <property type="match status" value="1"/>
</dbReference>
<dbReference type="InParanoid" id="A0A316YK14"/>
<evidence type="ECO:0000313" key="3">
    <source>
        <dbReference type="EMBL" id="PWN89767.1"/>
    </source>
</evidence>
<organism evidence="3 4">
    <name type="scientific">Acaromyces ingoldii</name>
    <dbReference type="NCBI Taxonomy" id="215250"/>
    <lineage>
        <taxon>Eukaryota</taxon>
        <taxon>Fungi</taxon>
        <taxon>Dikarya</taxon>
        <taxon>Basidiomycota</taxon>
        <taxon>Ustilaginomycotina</taxon>
        <taxon>Exobasidiomycetes</taxon>
        <taxon>Exobasidiales</taxon>
        <taxon>Cryptobasidiaceae</taxon>
        <taxon>Acaromyces</taxon>
    </lineage>
</organism>
<dbReference type="STRING" id="215250.A0A316YK14"/>
<dbReference type="OrthoDB" id="1888931at2759"/>
<dbReference type="InterPro" id="IPR002347">
    <property type="entry name" value="SDR_fam"/>
</dbReference>
<name>A0A316YK14_9BASI</name>
<dbReference type="PANTHER" id="PTHR48107:SF7">
    <property type="entry name" value="RE15974P"/>
    <property type="match status" value="1"/>
</dbReference>
<dbReference type="AlphaFoldDB" id="A0A316YK14"/>
<dbReference type="PRINTS" id="PR00080">
    <property type="entry name" value="SDRFAMILY"/>
</dbReference>
<keyword evidence="2" id="KW-0560">Oxidoreductase</keyword>
<dbReference type="GO" id="GO:0016614">
    <property type="term" value="F:oxidoreductase activity, acting on CH-OH group of donors"/>
    <property type="evidence" value="ECO:0007669"/>
    <property type="project" value="UniProtKB-ARBA"/>
</dbReference>
<dbReference type="PRINTS" id="PR00081">
    <property type="entry name" value="GDHRDH"/>
</dbReference>
<proteinExistence type="inferred from homology"/>
<dbReference type="Gene3D" id="3.40.50.720">
    <property type="entry name" value="NAD(P)-binding Rossmann-like Domain"/>
    <property type="match status" value="1"/>
</dbReference>
<gene>
    <name evidence="3" type="ORF">FA10DRAFT_97060</name>
</gene>
<dbReference type="InterPro" id="IPR036291">
    <property type="entry name" value="NAD(P)-bd_dom_sf"/>
</dbReference>
<evidence type="ECO:0000256" key="1">
    <source>
        <dbReference type="ARBA" id="ARBA00006484"/>
    </source>
</evidence>
<dbReference type="GeneID" id="37047743"/>
<dbReference type="PANTHER" id="PTHR48107">
    <property type="entry name" value="NADPH-DEPENDENT ALDEHYDE REDUCTASE-LIKE PROTEIN, CHLOROPLASTIC-RELATED"/>
    <property type="match status" value="1"/>
</dbReference>
<dbReference type="SUPFAM" id="SSF51735">
    <property type="entry name" value="NAD(P)-binding Rossmann-fold domains"/>
    <property type="match status" value="1"/>
</dbReference>
<dbReference type="EMBL" id="KZ819636">
    <property type="protein sequence ID" value="PWN89767.1"/>
    <property type="molecule type" value="Genomic_DNA"/>
</dbReference>
<protein>
    <submittedName>
        <fullName evidence="3">Short-chain dehydrogenase</fullName>
    </submittedName>
</protein>
<reference evidence="3 4" key="1">
    <citation type="journal article" date="2018" name="Mol. Biol. Evol.">
        <title>Broad Genomic Sampling Reveals a Smut Pathogenic Ancestry of the Fungal Clade Ustilaginomycotina.</title>
        <authorList>
            <person name="Kijpornyongpan T."/>
            <person name="Mondo S.J."/>
            <person name="Barry K."/>
            <person name="Sandor L."/>
            <person name="Lee J."/>
            <person name="Lipzen A."/>
            <person name="Pangilinan J."/>
            <person name="LaButti K."/>
            <person name="Hainaut M."/>
            <person name="Henrissat B."/>
            <person name="Grigoriev I.V."/>
            <person name="Spatafora J.W."/>
            <person name="Aime M.C."/>
        </authorList>
    </citation>
    <scope>NUCLEOTIDE SEQUENCE [LARGE SCALE GENOMIC DNA]</scope>
    <source>
        <strain evidence="3 4">MCA 4198</strain>
    </source>
</reference>
<evidence type="ECO:0000313" key="4">
    <source>
        <dbReference type="Proteomes" id="UP000245768"/>
    </source>
</evidence>
<comment type="similarity">
    <text evidence="1">Belongs to the short-chain dehydrogenases/reductases (SDR) family.</text>
</comment>
<dbReference type="NCBIfam" id="NF009385">
    <property type="entry name" value="PRK12744.1"/>
    <property type="match status" value="1"/>
</dbReference>
<keyword evidence="4" id="KW-1185">Reference proteome</keyword>
<dbReference type="RefSeq" id="XP_025376965.1">
    <property type="nucleotide sequence ID" value="XM_025525827.1"/>
</dbReference>